<dbReference type="Gene3D" id="3.90.1200.10">
    <property type="match status" value="1"/>
</dbReference>
<keyword evidence="3" id="KW-1185">Reference proteome</keyword>
<sequence>MNYLKENIPMLKSVSSITKINKGFSNDQKYVIDDKYLIRVFSSENKSCRQEEFHIIQKLNRFSDYVPEAIDFGTLSNMEQSYMILTYFPGEDGETSLKELTEGAQYKAGFTAGNELKKLHELIAPEDTPPWYEHKKQKTEKYLEELELINVEKSLKKMLTSCIRENEMLMKGRPNTFQHDDFHPANLLIHRQKFAGIIDFQRMDWGDPIHDLHKLGFFSSRISVPFTRGIVDGYHSDSSLGDSFWELYLLYSAIHIVSALVWGKRMGIYEKMLTYSMDVVRDHDHFERIVPKWYSDS</sequence>
<evidence type="ECO:0000259" key="1">
    <source>
        <dbReference type="Pfam" id="PF01636"/>
    </source>
</evidence>
<dbReference type="SUPFAM" id="SSF56112">
    <property type="entry name" value="Protein kinase-like (PK-like)"/>
    <property type="match status" value="1"/>
</dbReference>
<reference evidence="2 3" key="1">
    <citation type="submission" date="2018-05" db="EMBL/GenBank/DDBJ databases">
        <title>Genomic Encyclopedia of Type Strains, Phase IV (KMG-IV): sequencing the most valuable type-strain genomes for metagenomic binning, comparative biology and taxonomic classification.</title>
        <authorList>
            <person name="Goeker M."/>
        </authorList>
    </citation>
    <scope>NUCLEOTIDE SEQUENCE [LARGE SCALE GENOMIC DNA]</scope>
    <source>
        <strain evidence="2 3">DSM 28556</strain>
    </source>
</reference>
<dbReference type="PANTHER" id="PTHR41283">
    <property type="entry name" value="AMINOGLYCOSIDE PHOSPHOTRANSFERASE"/>
    <property type="match status" value="1"/>
</dbReference>
<dbReference type="Pfam" id="PF01636">
    <property type="entry name" value="APH"/>
    <property type="match status" value="1"/>
</dbReference>
<dbReference type="InterPro" id="IPR011009">
    <property type="entry name" value="Kinase-like_dom_sf"/>
</dbReference>
<protein>
    <submittedName>
        <fullName evidence="2">Aminoglycoside phosphotransferase (APT) family kinase protein</fullName>
    </submittedName>
</protein>
<accession>A0A2V3W4V4</accession>
<name>A0A2V3W4V4_9BACI</name>
<comment type="caution">
    <text evidence="2">The sequence shown here is derived from an EMBL/GenBank/DDBJ whole genome shotgun (WGS) entry which is preliminary data.</text>
</comment>
<dbReference type="OrthoDB" id="334783at2"/>
<organism evidence="2 3">
    <name type="scientific">Pseudogracilibacillus auburnensis</name>
    <dbReference type="NCBI Taxonomy" id="1494959"/>
    <lineage>
        <taxon>Bacteria</taxon>
        <taxon>Bacillati</taxon>
        <taxon>Bacillota</taxon>
        <taxon>Bacilli</taxon>
        <taxon>Bacillales</taxon>
        <taxon>Bacillaceae</taxon>
        <taxon>Pseudogracilibacillus</taxon>
    </lineage>
</organism>
<evidence type="ECO:0000313" key="3">
    <source>
        <dbReference type="Proteomes" id="UP000247978"/>
    </source>
</evidence>
<keyword evidence="2" id="KW-0418">Kinase</keyword>
<dbReference type="RefSeq" id="WP_110394925.1">
    <property type="nucleotide sequence ID" value="NZ_JADIJL010000038.1"/>
</dbReference>
<dbReference type="GO" id="GO:0016301">
    <property type="term" value="F:kinase activity"/>
    <property type="evidence" value="ECO:0007669"/>
    <property type="project" value="UniProtKB-KW"/>
</dbReference>
<dbReference type="EMBL" id="QJJQ01000004">
    <property type="protein sequence ID" value="PXW88118.1"/>
    <property type="molecule type" value="Genomic_DNA"/>
</dbReference>
<keyword evidence="2" id="KW-0808">Transferase</keyword>
<proteinExistence type="predicted"/>
<dbReference type="PANTHER" id="PTHR41283:SF1">
    <property type="entry name" value="AMINOGLYCOSIDE PHOSPHOTRANSFERASE DOMAIN-CONTAINING PROTEIN"/>
    <property type="match status" value="1"/>
</dbReference>
<evidence type="ECO:0000313" key="2">
    <source>
        <dbReference type="EMBL" id="PXW88118.1"/>
    </source>
</evidence>
<dbReference type="AlphaFoldDB" id="A0A2V3W4V4"/>
<gene>
    <name evidence="2" type="ORF">DFR56_104272</name>
</gene>
<dbReference type="InterPro" id="IPR002575">
    <property type="entry name" value="Aminoglycoside_PTrfase"/>
</dbReference>
<dbReference type="Proteomes" id="UP000247978">
    <property type="component" value="Unassembled WGS sequence"/>
</dbReference>
<feature type="domain" description="Aminoglycoside phosphotransferase" evidence="1">
    <location>
        <begin position="17"/>
        <end position="235"/>
    </location>
</feature>